<dbReference type="SUPFAM" id="SSF56672">
    <property type="entry name" value="DNA/RNA polymerases"/>
    <property type="match status" value="1"/>
</dbReference>
<dbReference type="PANTHER" id="PTHR31635:SF196">
    <property type="entry name" value="REVERSE TRANSCRIPTASE DOMAIN-CONTAINING PROTEIN-RELATED"/>
    <property type="match status" value="1"/>
</dbReference>
<feature type="domain" description="Reverse transcriptase" evidence="1">
    <location>
        <begin position="1"/>
        <end position="187"/>
    </location>
</feature>
<dbReference type="InterPro" id="IPR000477">
    <property type="entry name" value="RT_dom"/>
</dbReference>
<reference evidence="2" key="1">
    <citation type="submission" date="2020-10" db="EMBL/GenBank/DDBJ databases">
        <authorList>
            <person name="Han B."/>
            <person name="Lu T."/>
            <person name="Zhao Q."/>
            <person name="Huang X."/>
            <person name="Zhao Y."/>
        </authorList>
    </citation>
    <scope>NUCLEOTIDE SEQUENCE</scope>
</reference>
<dbReference type="CDD" id="cd01650">
    <property type="entry name" value="RT_nLTR_like"/>
    <property type="match status" value="1"/>
</dbReference>
<organism evidence="2 3">
    <name type="scientific">Miscanthus lutarioriparius</name>
    <dbReference type="NCBI Taxonomy" id="422564"/>
    <lineage>
        <taxon>Eukaryota</taxon>
        <taxon>Viridiplantae</taxon>
        <taxon>Streptophyta</taxon>
        <taxon>Embryophyta</taxon>
        <taxon>Tracheophyta</taxon>
        <taxon>Spermatophyta</taxon>
        <taxon>Magnoliopsida</taxon>
        <taxon>Liliopsida</taxon>
        <taxon>Poales</taxon>
        <taxon>Poaceae</taxon>
        <taxon>PACMAD clade</taxon>
        <taxon>Panicoideae</taxon>
        <taxon>Andropogonodae</taxon>
        <taxon>Andropogoneae</taxon>
        <taxon>Saccharinae</taxon>
        <taxon>Miscanthus</taxon>
    </lineage>
</organism>
<comment type="caution">
    <text evidence="2">The sequence shown here is derived from an EMBL/GenBank/DDBJ whole genome shotgun (WGS) entry which is preliminary data.</text>
</comment>
<evidence type="ECO:0000313" key="2">
    <source>
        <dbReference type="EMBL" id="CAD6249321.1"/>
    </source>
</evidence>
<dbReference type="Proteomes" id="UP000604825">
    <property type="component" value="Unassembled WGS sequence"/>
</dbReference>
<evidence type="ECO:0000313" key="3">
    <source>
        <dbReference type="Proteomes" id="UP000604825"/>
    </source>
</evidence>
<evidence type="ECO:0000259" key="1">
    <source>
        <dbReference type="PROSITE" id="PS50878"/>
    </source>
</evidence>
<keyword evidence="3" id="KW-1185">Reference proteome</keyword>
<dbReference type="EMBL" id="CAJGYO010000008">
    <property type="protein sequence ID" value="CAD6249321.1"/>
    <property type="molecule type" value="Genomic_DNA"/>
</dbReference>
<dbReference type="AlphaFoldDB" id="A0A811PSQ5"/>
<sequence length="187" mass="21109">MPQQVPKLIDIDQTGFIKGRFISENFVFATELVQCCYKRKAPTVVIKLDFAKAFDSVNWESLDAVLQARGFPRLWRSWMQQLLASSRSAVMVNGILGPWIRCRRGLRQGDALSPYLFLLVADVLQRLIKADDNIRHPLMEGSCPILQYADDTIILIRGDPGDAARLKHTLDLFSAATGLTINFDRNT</sequence>
<gene>
    <name evidence="2" type="ORF">NCGR_LOCUS33153</name>
</gene>
<dbReference type="PANTHER" id="PTHR31635">
    <property type="entry name" value="REVERSE TRANSCRIPTASE DOMAIN-CONTAINING PROTEIN-RELATED"/>
    <property type="match status" value="1"/>
</dbReference>
<dbReference type="PROSITE" id="PS50878">
    <property type="entry name" value="RT_POL"/>
    <property type="match status" value="1"/>
</dbReference>
<accession>A0A811PSQ5</accession>
<protein>
    <recommendedName>
        <fullName evidence="1">Reverse transcriptase domain-containing protein</fullName>
    </recommendedName>
</protein>
<proteinExistence type="predicted"/>
<dbReference type="Pfam" id="PF00078">
    <property type="entry name" value="RVT_1"/>
    <property type="match status" value="1"/>
</dbReference>
<name>A0A811PSQ5_9POAL</name>
<dbReference type="InterPro" id="IPR043502">
    <property type="entry name" value="DNA/RNA_pol_sf"/>
</dbReference>
<dbReference type="OrthoDB" id="694708at2759"/>